<dbReference type="InterPro" id="IPR038665">
    <property type="entry name" value="Voltage-dep_anion_channel_sf"/>
</dbReference>
<dbReference type="AlphaFoldDB" id="A0A7C9S097"/>
<comment type="subcellular location">
    <subcellularLocation>
        <location evidence="1">Cell membrane</location>
        <topology evidence="1">Multi-pass membrane protein</topology>
    </subcellularLocation>
</comment>
<feature type="transmembrane region" description="Helical" evidence="8">
    <location>
        <begin position="260"/>
        <end position="280"/>
    </location>
</feature>
<proteinExistence type="inferred from homology"/>
<evidence type="ECO:0000313" key="10">
    <source>
        <dbReference type="Proteomes" id="UP000481360"/>
    </source>
</evidence>
<feature type="transmembrane region" description="Helical" evidence="8">
    <location>
        <begin position="95"/>
        <end position="115"/>
    </location>
</feature>
<dbReference type="Pfam" id="PF03595">
    <property type="entry name" value="SLAC1"/>
    <property type="match status" value="1"/>
</dbReference>
<feature type="transmembrane region" description="Helical" evidence="8">
    <location>
        <begin position="135"/>
        <end position="153"/>
    </location>
</feature>
<evidence type="ECO:0000256" key="6">
    <source>
        <dbReference type="ARBA" id="ARBA00022989"/>
    </source>
</evidence>
<reference evidence="9 10" key="1">
    <citation type="submission" date="2020-03" db="EMBL/GenBank/DDBJ databases">
        <title>Isolation and identification of active actinomycetes.</title>
        <authorList>
            <person name="Sun X."/>
        </authorList>
    </citation>
    <scope>NUCLEOTIDE SEQUENCE [LARGE SCALE GENOMIC DNA]</scope>
    <source>
        <strain evidence="9 10">NEAU-D13</strain>
    </source>
</reference>
<dbReference type="GO" id="GO:0005886">
    <property type="term" value="C:plasma membrane"/>
    <property type="evidence" value="ECO:0007669"/>
    <property type="project" value="UniProtKB-SubCell"/>
</dbReference>
<evidence type="ECO:0000256" key="5">
    <source>
        <dbReference type="ARBA" id="ARBA00022692"/>
    </source>
</evidence>
<dbReference type="GO" id="GO:0055085">
    <property type="term" value="P:transmembrane transport"/>
    <property type="evidence" value="ECO:0007669"/>
    <property type="project" value="InterPro"/>
</dbReference>
<evidence type="ECO:0000256" key="1">
    <source>
        <dbReference type="ARBA" id="ARBA00004651"/>
    </source>
</evidence>
<dbReference type="Proteomes" id="UP000481360">
    <property type="component" value="Unassembled WGS sequence"/>
</dbReference>
<dbReference type="EMBL" id="JAAMPJ010000021">
    <property type="protein sequence ID" value="NGY66286.1"/>
    <property type="molecule type" value="Genomic_DNA"/>
</dbReference>
<dbReference type="PANTHER" id="PTHR31686:SF1">
    <property type="entry name" value="SULFITE EFFLUX PUMP SSU1"/>
    <property type="match status" value="1"/>
</dbReference>
<gene>
    <name evidence="9" type="ORF">G7043_46110</name>
</gene>
<feature type="transmembrane region" description="Helical" evidence="8">
    <location>
        <begin position="199"/>
        <end position="221"/>
    </location>
</feature>
<name>A0A7C9S097_9PSEU</name>
<evidence type="ECO:0000256" key="4">
    <source>
        <dbReference type="ARBA" id="ARBA00022475"/>
    </source>
</evidence>
<evidence type="ECO:0000256" key="7">
    <source>
        <dbReference type="ARBA" id="ARBA00023136"/>
    </source>
</evidence>
<dbReference type="CDD" id="cd09320">
    <property type="entry name" value="TDT_like_2"/>
    <property type="match status" value="1"/>
</dbReference>
<keyword evidence="4" id="KW-1003">Cell membrane</keyword>
<evidence type="ECO:0000256" key="2">
    <source>
        <dbReference type="ARBA" id="ARBA00008566"/>
    </source>
</evidence>
<evidence type="ECO:0000256" key="3">
    <source>
        <dbReference type="ARBA" id="ARBA00022448"/>
    </source>
</evidence>
<keyword evidence="10" id="KW-1185">Reference proteome</keyword>
<organism evidence="9 10">
    <name type="scientific">Lentzea alba</name>
    <dbReference type="NCBI Taxonomy" id="2714351"/>
    <lineage>
        <taxon>Bacteria</taxon>
        <taxon>Bacillati</taxon>
        <taxon>Actinomycetota</taxon>
        <taxon>Actinomycetes</taxon>
        <taxon>Pseudonocardiales</taxon>
        <taxon>Pseudonocardiaceae</taxon>
        <taxon>Lentzea</taxon>
    </lineage>
</organism>
<keyword evidence="6 8" id="KW-1133">Transmembrane helix</keyword>
<feature type="transmembrane region" description="Helical" evidence="8">
    <location>
        <begin position="360"/>
        <end position="385"/>
    </location>
</feature>
<comment type="caution">
    <text evidence="9">The sequence shown here is derived from an EMBL/GenBank/DDBJ whole genome shotgun (WGS) entry which is preliminary data.</text>
</comment>
<keyword evidence="3" id="KW-0813">Transport</keyword>
<dbReference type="Gene3D" id="1.50.10.150">
    <property type="entry name" value="Voltage-dependent anion channel"/>
    <property type="match status" value="1"/>
</dbReference>
<dbReference type="InterPro" id="IPR051629">
    <property type="entry name" value="Sulfite_efflux_TDT"/>
</dbReference>
<feature type="transmembrane region" description="Helical" evidence="8">
    <location>
        <begin position="300"/>
        <end position="321"/>
    </location>
</feature>
<dbReference type="InterPro" id="IPR004695">
    <property type="entry name" value="SLAC1/Mae1/Ssu1/TehA"/>
</dbReference>
<dbReference type="PANTHER" id="PTHR31686">
    <property type="match status" value="1"/>
</dbReference>
<accession>A0A7C9S097</accession>
<comment type="similarity">
    <text evidence="2">Belongs to the tellurite-resistance/dicarboxylate transporter (TDT) family.</text>
</comment>
<sequence>MLPSSATLSSRSKLVRSVTLDGRGIGTAYAFIDDRHLPRWCGREDCRVVTALAPQPHRAPEVRRAAPFGPNLFASVMGTGIVATAGAAMPGLHTAATFVWALDAALLAFLVAAAVRRWTWATVRDQLADPVMAQFWGAPPMALMTVGTGALLLGRDWIGLPAALAVDWTLWTAGTVLGLATSVLVPLRMIGSGERAFGGWLMPVVPPMVSAASGALLAQHLDGPARQAMVLGCYALFGVSLFATMVIVPQIWQRLVQHGLGAASTVPTLWIVLGPLGQSITAANLLAGVPVLPGQTAFGVLYGTITWGFALLWVALAATVTVRTARRGLPFALTWWGFVFPLGTLVTGTSALAVRVPSAMFTVVAVVLYGALVLAWVTVAARTLFQR</sequence>
<feature type="transmembrane region" description="Helical" evidence="8">
    <location>
        <begin position="68"/>
        <end position="89"/>
    </location>
</feature>
<feature type="transmembrane region" description="Helical" evidence="8">
    <location>
        <begin position="333"/>
        <end position="354"/>
    </location>
</feature>
<keyword evidence="7 8" id="KW-0472">Membrane</keyword>
<evidence type="ECO:0000256" key="8">
    <source>
        <dbReference type="SAM" id="Phobius"/>
    </source>
</evidence>
<feature type="transmembrane region" description="Helical" evidence="8">
    <location>
        <begin position="168"/>
        <end position="187"/>
    </location>
</feature>
<feature type="transmembrane region" description="Helical" evidence="8">
    <location>
        <begin position="227"/>
        <end position="248"/>
    </location>
</feature>
<evidence type="ECO:0000313" key="9">
    <source>
        <dbReference type="EMBL" id="NGY66286.1"/>
    </source>
</evidence>
<protein>
    <submittedName>
        <fullName evidence="9">TDT family transporter</fullName>
    </submittedName>
</protein>
<keyword evidence="5 8" id="KW-0812">Transmembrane</keyword>